<organism evidence="18 19">
    <name type="scientific">Thlaspi arvense</name>
    <name type="common">Field penny-cress</name>
    <dbReference type="NCBI Taxonomy" id="13288"/>
    <lineage>
        <taxon>Eukaryota</taxon>
        <taxon>Viridiplantae</taxon>
        <taxon>Streptophyta</taxon>
        <taxon>Embryophyta</taxon>
        <taxon>Tracheophyta</taxon>
        <taxon>Spermatophyta</taxon>
        <taxon>Magnoliopsida</taxon>
        <taxon>eudicotyledons</taxon>
        <taxon>Gunneridae</taxon>
        <taxon>Pentapetalae</taxon>
        <taxon>rosids</taxon>
        <taxon>malvids</taxon>
        <taxon>Brassicales</taxon>
        <taxon>Brassicaceae</taxon>
        <taxon>Thlaspideae</taxon>
        <taxon>Thlaspi</taxon>
    </lineage>
</organism>
<dbReference type="FunFam" id="2.60.40.10:FF:000314">
    <property type="entry name" value="Calmodulin-binding transcription activator 2"/>
    <property type="match status" value="1"/>
</dbReference>
<keyword evidence="11" id="KW-0238">DNA-binding</keyword>
<feature type="compositionally biased region" description="Polar residues" evidence="16">
    <location>
        <begin position="162"/>
        <end position="173"/>
    </location>
</feature>
<evidence type="ECO:0000256" key="9">
    <source>
        <dbReference type="ARBA" id="ARBA00023043"/>
    </source>
</evidence>
<dbReference type="Proteomes" id="UP000836841">
    <property type="component" value="Chromosome 2"/>
</dbReference>
<evidence type="ECO:0000313" key="18">
    <source>
        <dbReference type="EMBL" id="CAH2043556.1"/>
    </source>
</evidence>
<keyword evidence="7" id="KW-0805">Transcription regulation</keyword>
<dbReference type="SUPFAM" id="SSF81296">
    <property type="entry name" value="E set domains"/>
    <property type="match status" value="1"/>
</dbReference>
<keyword evidence="6" id="KW-0112">Calmodulin-binding</keyword>
<dbReference type="GO" id="GO:0003712">
    <property type="term" value="F:transcription coregulator activity"/>
    <property type="evidence" value="ECO:0007669"/>
    <property type="project" value="TreeGrafter"/>
</dbReference>
<dbReference type="FunFam" id="1.20.5.190:FF:000003">
    <property type="entry name" value="Calmodulin-binding transcription activator 2"/>
    <property type="match status" value="1"/>
</dbReference>
<dbReference type="GO" id="GO:0003690">
    <property type="term" value="F:double-stranded DNA binding"/>
    <property type="evidence" value="ECO:0007669"/>
    <property type="project" value="TreeGrafter"/>
</dbReference>
<keyword evidence="5" id="KW-0106">Calcium</keyword>
<evidence type="ECO:0000256" key="6">
    <source>
        <dbReference type="ARBA" id="ARBA00022860"/>
    </source>
</evidence>
<evidence type="ECO:0000256" key="13">
    <source>
        <dbReference type="ARBA" id="ARBA00023163"/>
    </source>
</evidence>
<proteinExistence type="inferred from homology"/>
<evidence type="ECO:0000256" key="2">
    <source>
        <dbReference type="ARBA" id="ARBA00008267"/>
    </source>
</evidence>
<dbReference type="SUPFAM" id="SSF52540">
    <property type="entry name" value="P-loop containing nucleoside triphosphate hydrolases"/>
    <property type="match status" value="1"/>
</dbReference>
<feature type="compositionally biased region" description="Polar residues" evidence="16">
    <location>
        <begin position="184"/>
        <end position="215"/>
    </location>
</feature>
<feature type="repeat" description="ANK" evidence="15">
    <location>
        <begin position="671"/>
        <end position="703"/>
    </location>
</feature>
<dbReference type="CDD" id="cd23767">
    <property type="entry name" value="IQCD"/>
    <property type="match status" value="1"/>
</dbReference>
<dbReference type="PANTHER" id="PTHR23335">
    <property type="entry name" value="CALMODULIN-BINDING TRANSCRIPTION ACTIVATOR CAMTA"/>
    <property type="match status" value="1"/>
</dbReference>
<evidence type="ECO:0000256" key="12">
    <source>
        <dbReference type="ARBA" id="ARBA00023159"/>
    </source>
</evidence>
<reference evidence="18 19" key="1">
    <citation type="submission" date="2022-03" db="EMBL/GenBank/DDBJ databases">
        <authorList>
            <person name="Nunn A."/>
            <person name="Chopra R."/>
            <person name="Nunn A."/>
            <person name="Contreras Garrido A."/>
        </authorList>
    </citation>
    <scope>NUCLEOTIDE SEQUENCE [LARGE SCALE GENOMIC DNA]</scope>
</reference>
<feature type="compositionally biased region" description="Low complexity" evidence="16">
    <location>
        <begin position="148"/>
        <end position="161"/>
    </location>
</feature>
<evidence type="ECO:0000256" key="15">
    <source>
        <dbReference type="PROSITE-ProRule" id="PRU00023"/>
    </source>
</evidence>
<dbReference type="InterPro" id="IPR000048">
    <property type="entry name" value="IQ_motif_EF-hand-BS"/>
</dbReference>
<dbReference type="Pfam" id="PF03859">
    <property type="entry name" value="CG-1"/>
    <property type="match status" value="1"/>
</dbReference>
<evidence type="ECO:0000259" key="17">
    <source>
        <dbReference type="PROSITE" id="PS51437"/>
    </source>
</evidence>
<evidence type="ECO:0000256" key="1">
    <source>
        <dbReference type="ARBA" id="ARBA00004123"/>
    </source>
</evidence>
<feature type="region of interest" description="Disordered" evidence="16">
    <location>
        <begin position="140"/>
        <end position="215"/>
    </location>
</feature>
<comment type="similarity">
    <text evidence="2">Belongs to the CAMTA family.</text>
</comment>
<dbReference type="GO" id="GO:0005516">
    <property type="term" value="F:calmodulin binding"/>
    <property type="evidence" value="ECO:0007669"/>
    <property type="project" value="UniProtKB-KW"/>
</dbReference>
<keyword evidence="14" id="KW-0539">Nucleus</keyword>
<dbReference type="EMBL" id="OU466858">
    <property type="protein sequence ID" value="CAH2043556.1"/>
    <property type="molecule type" value="Genomic_DNA"/>
</dbReference>
<dbReference type="InterPro" id="IPR014756">
    <property type="entry name" value="Ig_E-set"/>
</dbReference>
<evidence type="ECO:0000256" key="11">
    <source>
        <dbReference type="ARBA" id="ARBA00023125"/>
    </source>
</evidence>
<dbReference type="Gene3D" id="1.25.40.20">
    <property type="entry name" value="Ankyrin repeat-containing domain"/>
    <property type="match status" value="1"/>
</dbReference>
<accession>A0AAU9RNJ5</accession>
<dbReference type="InterPro" id="IPR027417">
    <property type="entry name" value="P-loop_NTPase"/>
</dbReference>
<evidence type="ECO:0000313" key="19">
    <source>
        <dbReference type="Proteomes" id="UP000836841"/>
    </source>
</evidence>
<dbReference type="Gene3D" id="1.20.5.190">
    <property type="match status" value="1"/>
</dbReference>
<dbReference type="PROSITE" id="PS50088">
    <property type="entry name" value="ANK_REPEAT"/>
    <property type="match status" value="1"/>
</dbReference>
<comment type="subcellular location">
    <subcellularLocation>
        <location evidence="1">Nucleus</location>
    </subcellularLocation>
</comment>
<evidence type="ECO:0000256" key="5">
    <source>
        <dbReference type="ARBA" id="ARBA00022837"/>
    </source>
</evidence>
<sequence length="1076" mass="119994">MADRGSFGFAPRLDIEQLLSEAQHRWLRPAEICEILRNHQKFHIASEPPNRPPSGSLFLFDRKVLRYFRKDGHNWRKKKDGKTVKEAHEKLKVGSIDVLHCYYAHGEDNENFQRRCYWMLEQDLMHIVFVHYLEVKGNRMSSGGTKENNSNSLSGTTTSVNIDSTATPSSTMSPLCEDADSGDSRQASSSLQANPEPQTVASQIRHQQNASTMNSYNPTSILGNRDGWTSAPGIGIFPQVHGNRVKENDSQRSVDVPAWDASFENSLARYQNLPYNALLTQTQPSSAGLIPMEGNTEQGSLLTAENLRIPLQNQVNWQTPVQDSLPLQKWSMDLHSGMTDGTDLALLGQRAHENLGTFSGLLGSQNQQPIEGSFQAPFTSIEAAYIPKLGPEDLIYEASVNQTLPLRKSLLKKEDSLKKVDSFSRWVSNELGEMEDLQMQSSSGGIAWATVETAAAASSLSPSLSKDQRFTIIDFWPKWTQTDSEVEVMVIGTFLLTPQEVTSYSWSCMFGEVEVPAEILVDGVLCCHAPPHEVGQVPFYITCSDRFSCSEVREFDFLPGSTKKLNTADMYGAFTNEASLHLRFENLLARVSSVQEHHIFEGVGEKRRKISRIMLLKDEKESLLTGAIEKDLTELEARERLIREEFEDKLYLWLIHKVTEEGKGPNILDEEGQGVLHLAAALGYDWAIKPILAAGVSINFRDSNGWSALHWAAFSGRQGPQTLSSFRWEDTVAALVSLGADAGALTDPSPEHPLGKTAADLAYGNGHRGISGFLAESSLTSYLEKLTVDAKENSSTDSSGAKAVQTVAERTATPMGYGDVPETLSMKDSLTAVLNATQAADRLHQVFRMQSFQRKTQLSEFGDNNNESDISDELAVSFAAAKTKKPGHSNGAVHAAAVQIQKKYRGWKKRKEFLLIRQRIVKIQAHVRGHQVRKQYRAIIWSVGLLEKIILRWRRKGSGLRGFKRDTVTKAPEPVSAPQQDDDYDFLKEGRKQTEERLQKALTRVKSMAQYPEARAQYRRLLTVVEGFRENEASSSSAMNNSNRNTEEAANYNEEGDLIDIDSLLDDDTFMSLAFE</sequence>
<gene>
    <name evidence="18" type="ORF">TAV2_LOCUS5622</name>
</gene>
<dbReference type="GO" id="GO:0006357">
    <property type="term" value="P:regulation of transcription by RNA polymerase II"/>
    <property type="evidence" value="ECO:0007669"/>
    <property type="project" value="TreeGrafter"/>
</dbReference>
<dbReference type="AlphaFoldDB" id="A0AAU9RNJ5"/>
<keyword evidence="8" id="KW-0346">Stress response</keyword>
<keyword evidence="9 15" id="KW-0040">ANK repeat</keyword>
<feature type="domain" description="CG-1" evidence="17">
    <location>
        <begin position="15"/>
        <end position="141"/>
    </location>
</feature>
<dbReference type="GO" id="GO:0045893">
    <property type="term" value="P:positive regulation of DNA-templated transcription"/>
    <property type="evidence" value="ECO:0007669"/>
    <property type="project" value="UniProtKB-ARBA"/>
</dbReference>
<keyword evidence="4" id="KW-0677">Repeat</keyword>
<dbReference type="InterPro" id="IPR013783">
    <property type="entry name" value="Ig-like_fold"/>
</dbReference>
<dbReference type="Gene3D" id="2.60.40.10">
    <property type="entry name" value="Immunoglobulins"/>
    <property type="match status" value="1"/>
</dbReference>
<dbReference type="FunFam" id="1.25.40.20:FF:000326">
    <property type="entry name" value="Calmodulin-binding transcription activator 2"/>
    <property type="match status" value="1"/>
</dbReference>
<dbReference type="PROSITE" id="PS51437">
    <property type="entry name" value="CG_1"/>
    <property type="match status" value="1"/>
</dbReference>
<dbReference type="PANTHER" id="PTHR23335:SF45">
    <property type="entry name" value="CALMODULIN-BINDING TRANSCRIPTION ACTIVATOR 2"/>
    <property type="match status" value="1"/>
</dbReference>
<evidence type="ECO:0000256" key="7">
    <source>
        <dbReference type="ARBA" id="ARBA00023015"/>
    </source>
</evidence>
<evidence type="ECO:0000256" key="10">
    <source>
        <dbReference type="ARBA" id="ARBA00023054"/>
    </source>
</evidence>
<dbReference type="InterPro" id="IPR036770">
    <property type="entry name" value="Ankyrin_rpt-contain_sf"/>
</dbReference>
<evidence type="ECO:0000256" key="4">
    <source>
        <dbReference type="ARBA" id="ARBA00022737"/>
    </source>
</evidence>
<dbReference type="SUPFAM" id="SSF48403">
    <property type="entry name" value="Ankyrin repeat"/>
    <property type="match status" value="1"/>
</dbReference>
<protein>
    <recommendedName>
        <fullName evidence="17">CG-1 domain-containing protein</fullName>
    </recommendedName>
</protein>
<dbReference type="InterPro" id="IPR002110">
    <property type="entry name" value="Ankyrin_rpt"/>
</dbReference>
<keyword evidence="19" id="KW-1185">Reference proteome</keyword>
<evidence type="ECO:0000256" key="14">
    <source>
        <dbReference type="ARBA" id="ARBA00023242"/>
    </source>
</evidence>
<keyword evidence="3" id="KW-0597">Phosphoprotein</keyword>
<dbReference type="InterPro" id="IPR005559">
    <property type="entry name" value="CG-1_dom"/>
</dbReference>
<dbReference type="GO" id="GO:0009409">
    <property type="term" value="P:response to cold"/>
    <property type="evidence" value="ECO:0007669"/>
    <property type="project" value="UniProtKB-ARBA"/>
</dbReference>
<evidence type="ECO:0000256" key="16">
    <source>
        <dbReference type="SAM" id="MobiDB-lite"/>
    </source>
</evidence>
<keyword evidence="12" id="KW-0010">Activator</keyword>
<dbReference type="PROSITE" id="PS50096">
    <property type="entry name" value="IQ"/>
    <property type="match status" value="2"/>
</dbReference>
<dbReference type="SMART" id="SM01076">
    <property type="entry name" value="CG-1"/>
    <property type="match status" value="1"/>
</dbReference>
<keyword evidence="10" id="KW-0175">Coiled coil</keyword>
<keyword evidence="13" id="KW-0804">Transcription</keyword>
<name>A0AAU9RNJ5_THLAR</name>
<evidence type="ECO:0000256" key="3">
    <source>
        <dbReference type="ARBA" id="ARBA00022553"/>
    </source>
</evidence>
<dbReference type="GO" id="GO:0005634">
    <property type="term" value="C:nucleus"/>
    <property type="evidence" value="ECO:0007669"/>
    <property type="project" value="UniProtKB-SubCell"/>
</dbReference>
<evidence type="ECO:0000256" key="8">
    <source>
        <dbReference type="ARBA" id="ARBA00023016"/>
    </source>
</evidence>
<dbReference type="SMART" id="SM00015">
    <property type="entry name" value="IQ"/>
    <property type="match status" value="2"/>
</dbReference>
<dbReference type="Pfam" id="PF00612">
    <property type="entry name" value="IQ"/>
    <property type="match status" value="2"/>
</dbReference>